<evidence type="ECO:0000259" key="1">
    <source>
        <dbReference type="Pfam" id="PF17919"/>
    </source>
</evidence>
<reference evidence="2" key="1">
    <citation type="journal article" date="2023" name="Science">
        <title>Genome structures resolve the early diversification of teleost fishes.</title>
        <authorList>
            <person name="Parey E."/>
            <person name="Louis A."/>
            <person name="Montfort J."/>
            <person name="Bouchez O."/>
            <person name="Roques C."/>
            <person name="Iampietro C."/>
            <person name="Lluch J."/>
            <person name="Castinel A."/>
            <person name="Donnadieu C."/>
            <person name="Desvignes T."/>
            <person name="Floi Bucao C."/>
            <person name="Jouanno E."/>
            <person name="Wen M."/>
            <person name="Mejri S."/>
            <person name="Dirks R."/>
            <person name="Jansen H."/>
            <person name="Henkel C."/>
            <person name="Chen W.J."/>
            <person name="Zahm M."/>
            <person name="Cabau C."/>
            <person name="Klopp C."/>
            <person name="Thompson A.W."/>
            <person name="Robinson-Rechavi M."/>
            <person name="Braasch I."/>
            <person name="Lecointre G."/>
            <person name="Bobe J."/>
            <person name="Postlethwait J.H."/>
            <person name="Berthelot C."/>
            <person name="Roest Crollius H."/>
            <person name="Guiguen Y."/>
        </authorList>
    </citation>
    <scope>NUCLEOTIDE SEQUENCE</scope>
    <source>
        <strain evidence="2">WJC10195</strain>
    </source>
</reference>
<dbReference type="OrthoDB" id="8963663at2759"/>
<evidence type="ECO:0000313" key="3">
    <source>
        <dbReference type="Proteomes" id="UP001152622"/>
    </source>
</evidence>
<gene>
    <name evidence="2" type="ORF">SKAU_G00263720</name>
</gene>
<dbReference type="Pfam" id="PF17919">
    <property type="entry name" value="RT_RNaseH_2"/>
    <property type="match status" value="1"/>
</dbReference>
<dbReference type="PANTHER" id="PTHR33064:SF37">
    <property type="entry name" value="RIBONUCLEASE H"/>
    <property type="match status" value="1"/>
</dbReference>
<feature type="domain" description="Reverse transcriptase/retrotransposon-derived protein RNase H-like" evidence="1">
    <location>
        <begin position="46"/>
        <end position="108"/>
    </location>
</feature>
<sequence length="117" mass="12515">MVVRRPYDCCIDLLAGATLPSSRLYSLSAPEKASMEAYIHDSLASARFSTAPILCHPDPSQFVVEVDASDTGVGAVLSQCSALDQKTHPCAFFSCRLTPAQCNYDVGDHSVPGKHQA</sequence>
<dbReference type="InterPro" id="IPR043502">
    <property type="entry name" value="DNA/RNA_pol_sf"/>
</dbReference>
<protein>
    <recommendedName>
        <fullName evidence="1">Reverse transcriptase/retrotransposon-derived protein RNase H-like domain-containing protein</fullName>
    </recommendedName>
</protein>
<dbReference type="InterPro" id="IPR041577">
    <property type="entry name" value="RT_RNaseH_2"/>
</dbReference>
<dbReference type="SUPFAM" id="SSF56672">
    <property type="entry name" value="DNA/RNA polymerases"/>
    <property type="match status" value="1"/>
</dbReference>
<dbReference type="PANTHER" id="PTHR33064">
    <property type="entry name" value="POL PROTEIN"/>
    <property type="match status" value="1"/>
</dbReference>
<comment type="caution">
    <text evidence="2">The sequence shown here is derived from an EMBL/GenBank/DDBJ whole genome shotgun (WGS) entry which is preliminary data.</text>
</comment>
<dbReference type="Proteomes" id="UP001152622">
    <property type="component" value="Chromosome 10"/>
</dbReference>
<dbReference type="EMBL" id="JAINUF010000010">
    <property type="protein sequence ID" value="KAJ8347783.1"/>
    <property type="molecule type" value="Genomic_DNA"/>
</dbReference>
<dbReference type="InterPro" id="IPR051320">
    <property type="entry name" value="Viral_Replic_Matur_Polypro"/>
</dbReference>
<dbReference type="AlphaFoldDB" id="A0A9Q1EYX9"/>
<evidence type="ECO:0000313" key="2">
    <source>
        <dbReference type="EMBL" id="KAJ8347783.1"/>
    </source>
</evidence>
<proteinExistence type="predicted"/>
<organism evidence="2 3">
    <name type="scientific">Synaphobranchus kaupii</name>
    <name type="common">Kaup's arrowtooth eel</name>
    <dbReference type="NCBI Taxonomy" id="118154"/>
    <lineage>
        <taxon>Eukaryota</taxon>
        <taxon>Metazoa</taxon>
        <taxon>Chordata</taxon>
        <taxon>Craniata</taxon>
        <taxon>Vertebrata</taxon>
        <taxon>Euteleostomi</taxon>
        <taxon>Actinopterygii</taxon>
        <taxon>Neopterygii</taxon>
        <taxon>Teleostei</taxon>
        <taxon>Anguilliformes</taxon>
        <taxon>Synaphobranchidae</taxon>
        <taxon>Synaphobranchus</taxon>
    </lineage>
</organism>
<keyword evidence="3" id="KW-1185">Reference proteome</keyword>
<name>A0A9Q1EYX9_SYNKA</name>
<accession>A0A9Q1EYX9</accession>